<dbReference type="STRING" id="46914.JP75_13200"/>
<evidence type="ECO:0000313" key="2">
    <source>
        <dbReference type="EMBL" id="KFL30692.1"/>
    </source>
</evidence>
<sequence>MTKTVVLIHGAWQVPASWDRFKSRFEAAGYTVIAPTWPLMDRPVEELNRNPDPKFGALSVGAIADHYEAIIRALPEKPLILGHSFGGLIAQILLDRGLGTAGVALDPAPIGGLIPGPVPLMAALPVVLRWNGWNKPFVLTRAAFDKGFANTAPAPQREAEYGQYVVPSPGRIFYQAALNIGTWVSPKKRTQPLLIVVGEKDRTVTPNLARQAYNRQKGSKARTDFHEFAGRSHYLANEPGWEEVADYAIEWAGRNA</sequence>
<dbReference type="RefSeq" id="WP_035083548.1">
    <property type="nucleotide sequence ID" value="NZ_JQGC01000011.1"/>
</dbReference>
<keyword evidence="3" id="KW-1185">Reference proteome</keyword>
<protein>
    <recommendedName>
        <fullName evidence="1">AB hydrolase-1 domain-containing protein</fullName>
    </recommendedName>
</protein>
<evidence type="ECO:0000259" key="1">
    <source>
        <dbReference type="Pfam" id="PF12697"/>
    </source>
</evidence>
<dbReference type="Gene3D" id="3.40.50.1820">
    <property type="entry name" value="alpha/beta hydrolase"/>
    <property type="match status" value="1"/>
</dbReference>
<comment type="caution">
    <text evidence="2">The sequence shown here is derived from an EMBL/GenBank/DDBJ whole genome shotgun (WGS) entry which is preliminary data.</text>
</comment>
<dbReference type="OrthoDB" id="9814966at2"/>
<dbReference type="AlphaFoldDB" id="A0A087M1D9"/>
<dbReference type="InterPro" id="IPR000073">
    <property type="entry name" value="AB_hydrolase_1"/>
</dbReference>
<evidence type="ECO:0000313" key="3">
    <source>
        <dbReference type="Proteomes" id="UP000028981"/>
    </source>
</evidence>
<dbReference type="InterPro" id="IPR029058">
    <property type="entry name" value="AB_hydrolase_fold"/>
</dbReference>
<dbReference type="Pfam" id="PF12697">
    <property type="entry name" value="Abhydrolase_6"/>
    <property type="match status" value="1"/>
</dbReference>
<name>A0A087M1D9_9HYPH</name>
<dbReference type="SUPFAM" id="SSF53474">
    <property type="entry name" value="alpha/beta-Hydrolases"/>
    <property type="match status" value="1"/>
</dbReference>
<dbReference type="EMBL" id="JQGC01000011">
    <property type="protein sequence ID" value="KFL30692.1"/>
    <property type="molecule type" value="Genomic_DNA"/>
</dbReference>
<proteinExistence type="predicted"/>
<organism evidence="2 3">
    <name type="scientific">Devosia riboflavina</name>
    <dbReference type="NCBI Taxonomy" id="46914"/>
    <lineage>
        <taxon>Bacteria</taxon>
        <taxon>Pseudomonadati</taxon>
        <taxon>Pseudomonadota</taxon>
        <taxon>Alphaproteobacteria</taxon>
        <taxon>Hyphomicrobiales</taxon>
        <taxon>Devosiaceae</taxon>
        <taxon>Devosia</taxon>
    </lineage>
</organism>
<feature type="domain" description="AB hydrolase-1" evidence="1">
    <location>
        <begin position="5"/>
        <end position="246"/>
    </location>
</feature>
<gene>
    <name evidence="2" type="ORF">JP75_13200</name>
</gene>
<dbReference type="Proteomes" id="UP000028981">
    <property type="component" value="Unassembled WGS sequence"/>
</dbReference>
<reference evidence="2 3" key="1">
    <citation type="submission" date="2014-08" db="EMBL/GenBank/DDBJ databases">
        <authorList>
            <person name="Hassan Y.I."/>
            <person name="Lepp D."/>
            <person name="Zhou T."/>
        </authorList>
    </citation>
    <scope>NUCLEOTIDE SEQUENCE [LARGE SCALE GENOMIC DNA]</scope>
    <source>
        <strain evidence="2 3">IFO13584</strain>
    </source>
</reference>
<accession>A0A087M1D9</accession>